<feature type="region of interest" description="Disordered" evidence="1">
    <location>
        <begin position="1"/>
        <end position="37"/>
    </location>
</feature>
<name>A0A8S5QDH1_9CAUD</name>
<evidence type="ECO:0000313" key="2">
    <source>
        <dbReference type="EMBL" id="DAE17128.1"/>
    </source>
</evidence>
<protein>
    <submittedName>
        <fullName evidence="2">Uncharacterized protein</fullName>
    </submittedName>
</protein>
<organism evidence="2">
    <name type="scientific">Siphoviridae sp. ctbvd11</name>
    <dbReference type="NCBI Taxonomy" id="2825567"/>
    <lineage>
        <taxon>Viruses</taxon>
        <taxon>Duplodnaviria</taxon>
        <taxon>Heunggongvirae</taxon>
        <taxon>Uroviricota</taxon>
        <taxon>Caudoviricetes</taxon>
    </lineage>
</organism>
<dbReference type="EMBL" id="BK015636">
    <property type="protein sequence ID" value="DAE17128.1"/>
    <property type="molecule type" value="Genomic_DNA"/>
</dbReference>
<evidence type="ECO:0000256" key="1">
    <source>
        <dbReference type="SAM" id="MobiDB-lite"/>
    </source>
</evidence>
<accession>A0A8S5QDH1</accession>
<proteinExistence type="predicted"/>
<reference evidence="2" key="1">
    <citation type="journal article" date="2021" name="Proc. Natl. Acad. Sci. U.S.A.">
        <title>A Catalog of Tens of Thousands of Viruses from Human Metagenomes Reveals Hidden Associations with Chronic Diseases.</title>
        <authorList>
            <person name="Tisza M.J."/>
            <person name="Buck C.B."/>
        </authorList>
    </citation>
    <scope>NUCLEOTIDE SEQUENCE</scope>
    <source>
        <strain evidence="2">Ctbvd11</strain>
    </source>
</reference>
<sequence>MPPGWSGRIFQPIQTGGASPNPLVWRRSHPRESQSEG</sequence>